<evidence type="ECO:0000313" key="1">
    <source>
        <dbReference type="EMBL" id="SBT40634.1"/>
    </source>
</evidence>
<evidence type="ECO:0000313" key="2">
    <source>
        <dbReference type="EMBL" id="SBT40981.1"/>
    </source>
</evidence>
<gene>
    <name evidence="1" type="ORF">POVWA1_042430</name>
    <name evidence="2" type="ORF">POVWA2_040930</name>
</gene>
<evidence type="ECO:0000313" key="3">
    <source>
        <dbReference type="Proteomes" id="UP000078550"/>
    </source>
</evidence>
<reference evidence="3 4" key="2">
    <citation type="submission" date="2016-05" db="EMBL/GenBank/DDBJ databases">
        <authorList>
            <person name="Naeem Raeece"/>
        </authorList>
    </citation>
    <scope>NUCLEOTIDE SEQUENCE [LARGE SCALE GENOMIC DNA]</scope>
</reference>
<proteinExistence type="predicted"/>
<dbReference type="EMBL" id="FLRD01000115">
    <property type="protein sequence ID" value="SBT40634.1"/>
    <property type="molecule type" value="Genomic_DNA"/>
</dbReference>
<name>A0A1A8Z9U8_PLAOA</name>
<sequence length="69" mass="7714">MDIFTFFETPYGVGNSCTVLSSCVTRCAKLGATGSHITRKKLHEIDMMKIEKYVEQTHVTDTNATNRDA</sequence>
<dbReference type="EMBL" id="FLRE01000155">
    <property type="protein sequence ID" value="SBT40981.1"/>
    <property type="molecule type" value="Genomic_DNA"/>
</dbReference>
<dbReference type="Proteomes" id="UP000078550">
    <property type="component" value="Unassembled WGS sequence"/>
</dbReference>
<evidence type="ECO:0000313" key="4">
    <source>
        <dbReference type="Proteomes" id="UP000078555"/>
    </source>
</evidence>
<reference evidence="1" key="1">
    <citation type="submission" date="2016-05" db="EMBL/GenBank/DDBJ databases">
        <authorList>
            <person name="Lavstsen T."/>
            <person name="Jespersen J.S."/>
        </authorList>
    </citation>
    <scope>NUCLEOTIDE SEQUENCE [LARGE SCALE GENOMIC DNA]</scope>
</reference>
<dbReference type="Proteomes" id="UP000078555">
    <property type="component" value="Unassembled WGS sequence"/>
</dbReference>
<organism evidence="1 4">
    <name type="scientific">Plasmodium ovale wallikeri</name>
    <dbReference type="NCBI Taxonomy" id="864142"/>
    <lineage>
        <taxon>Eukaryota</taxon>
        <taxon>Sar</taxon>
        <taxon>Alveolata</taxon>
        <taxon>Apicomplexa</taxon>
        <taxon>Aconoidasida</taxon>
        <taxon>Haemosporida</taxon>
        <taxon>Plasmodiidae</taxon>
        <taxon>Plasmodium</taxon>
        <taxon>Plasmodium (Plasmodium)</taxon>
    </lineage>
</organism>
<keyword evidence="4" id="KW-1185">Reference proteome</keyword>
<accession>A0A1A8Z9U8</accession>
<protein>
    <submittedName>
        <fullName evidence="1">Uncharacterized protein</fullName>
    </submittedName>
</protein>
<dbReference type="AlphaFoldDB" id="A0A1A8Z9U8"/>